<dbReference type="InterPro" id="IPR013216">
    <property type="entry name" value="Methyltransf_11"/>
</dbReference>
<sequence length="226" mass="25525">MYRSAAVGLQAVGRVRRAGQLNRYLRDTPADKRKLALGSGAMTSTGWLCTDLVPVKPSVMYLDAVRRWPVPSASFRYVLCEHMFEQVPYDAGLRLLAEARRVLHPAGVLRISTPDLDVVRLLPDSQDPDVQEYVRWSNRTFGSPAERKEEDNPVHALNRVMRSWGHSYLYDETTLRHALLLTGFRQIRRCLPNESEHAELLGGDRHAALIGELPNRVESLILEATA</sequence>
<comment type="caution">
    <text evidence="2">The sequence shown here is derived from an EMBL/GenBank/DDBJ whole genome shotgun (WGS) entry which is preliminary data.</text>
</comment>
<dbReference type="AlphaFoldDB" id="A0A1A3GJY6"/>
<dbReference type="Gene3D" id="3.40.50.150">
    <property type="entry name" value="Vaccinia Virus protein VP39"/>
    <property type="match status" value="1"/>
</dbReference>
<gene>
    <name evidence="2" type="ORF">A5630_08830</name>
</gene>
<feature type="domain" description="Methyltransferase type 11" evidence="1">
    <location>
        <begin position="65"/>
        <end position="110"/>
    </location>
</feature>
<evidence type="ECO:0000259" key="1">
    <source>
        <dbReference type="Pfam" id="PF08241"/>
    </source>
</evidence>
<dbReference type="Pfam" id="PF08241">
    <property type="entry name" value="Methyltransf_11"/>
    <property type="match status" value="1"/>
</dbReference>
<dbReference type="GO" id="GO:0008757">
    <property type="term" value="F:S-adenosylmethionine-dependent methyltransferase activity"/>
    <property type="evidence" value="ECO:0007669"/>
    <property type="project" value="InterPro"/>
</dbReference>
<dbReference type="Proteomes" id="UP000093898">
    <property type="component" value="Unassembled WGS sequence"/>
</dbReference>
<dbReference type="EMBL" id="LZLC01000260">
    <property type="protein sequence ID" value="OBJ35699.1"/>
    <property type="molecule type" value="Genomic_DNA"/>
</dbReference>
<organism evidence="2 3">
    <name type="scientific">Mycolicibacterium mucogenicum</name>
    <name type="common">Mycobacterium mucogenicum</name>
    <dbReference type="NCBI Taxonomy" id="56689"/>
    <lineage>
        <taxon>Bacteria</taxon>
        <taxon>Bacillati</taxon>
        <taxon>Actinomycetota</taxon>
        <taxon>Actinomycetes</taxon>
        <taxon>Mycobacteriales</taxon>
        <taxon>Mycobacteriaceae</taxon>
        <taxon>Mycolicibacterium</taxon>
    </lineage>
</organism>
<dbReference type="SUPFAM" id="SSF53335">
    <property type="entry name" value="S-adenosyl-L-methionine-dependent methyltransferases"/>
    <property type="match status" value="1"/>
</dbReference>
<dbReference type="InterPro" id="IPR029063">
    <property type="entry name" value="SAM-dependent_MTases_sf"/>
</dbReference>
<evidence type="ECO:0000313" key="3">
    <source>
        <dbReference type="Proteomes" id="UP000093898"/>
    </source>
</evidence>
<evidence type="ECO:0000313" key="2">
    <source>
        <dbReference type="EMBL" id="OBJ35699.1"/>
    </source>
</evidence>
<accession>A0A1A3GJY6</accession>
<protein>
    <recommendedName>
        <fullName evidence="1">Methyltransferase type 11 domain-containing protein</fullName>
    </recommendedName>
</protein>
<proteinExistence type="predicted"/>
<reference evidence="3" key="1">
    <citation type="submission" date="2016-06" db="EMBL/GenBank/DDBJ databases">
        <authorList>
            <person name="Sutton G."/>
            <person name="Brinkac L."/>
            <person name="Sanka R."/>
            <person name="Adams M."/>
            <person name="Lau E."/>
            <person name="Garcia-Basteiro A."/>
            <person name="Lopez-Varela E."/>
            <person name="Palencia S."/>
        </authorList>
    </citation>
    <scope>NUCLEOTIDE SEQUENCE [LARGE SCALE GENOMIC DNA]</scope>
    <source>
        <strain evidence="3">1127319.6</strain>
    </source>
</reference>
<name>A0A1A3GJY6_MYCMU</name>